<dbReference type="PANTHER" id="PTHR43267">
    <property type="entry name" value="TRNA THREONYLCARBAMOYLADENOSINE DEHYDRATASE"/>
    <property type="match status" value="1"/>
</dbReference>
<dbReference type="NCBIfam" id="TIGR02354">
    <property type="entry name" value="thiF_fam2"/>
    <property type="match status" value="1"/>
</dbReference>
<accession>A0AAP2RJM5</accession>
<dbReference type="InterPro" id="IPR012729">
    <property type="entry name" value="ThiF_fam2"/>
</dbReference>
<dbReference type="GO" id="GO:0061504">
    <property type="term" value="P:cyclic threonylcarbamoyladenosine biosynthetic process"/>
    <property type="evidence" value="ECO:0007669"/>
    <property type="project" value="TreeGrafter"/>
</dbReference>
<name>A0AAP2RJM5_9FIRM</name>
<proteinExistence type="predicted"/>
<protein>
    <submittedName>
        <fullName evidence="2">Sulfur carrier protein ThiS adenylyltransferase ThiF</fullName>
    </submittedName>
</protein>
<dbReference type="NCBIfam" id="NF006395">
    <property type="entry name" value="PRK08644.1"/>
    <property type="match status" value="1"/>
</dbReference>
<dbReference type="Gene3D" id="3.40.50.720">
    <property type="entry name" value="NAD(P)-binding Rossmann-like Domain"/>
    <property type="match status" value="1"/>
</dbReference>
<dbReference type="InterPro" id="IPR045886">
    <property type="entry name" value="ThiF/MoeB/HesA"/>
</dbReference>
<sequence length="215" mass="23352">MRAAEKLTREEIAAAVDSRFPENVRDRLRDATVGIAGLGGLGSHIAVMLARSCVGHLRLVDFDRVDVSNLNRQAYGISHLGMEKTKALSQIIKGINPYLDVKIHTVRVDRKNAGTLFEECPIVCEAFDRPEEKAMLVNTLLEKCPDTVVISGSGMAGYGSGNEIQAKKVMRRLYLCGDGETDIADGIGLMAPRVNICAGQQANMAVRLILGEQMP</sequence>
<dbReference type="GO" id="GO:0016779">
    <property type="term" value="F:nucleotidyltransferase activity"/>
    <property type="evidence" value="ECO:0007669"/>
    <property type="project" value="UniProtKB-KW"/>
</dbReference>
<evidence type="ECO:0000313" key="2">
    <source>
        <dbReference type="EMBL" id="MCD2492633.1"/>
    </source>
</evidence>
<keyword evidence="2" id="KW-0808">Transferase</keyword>
<dbReference type="InterPro" id="IPR000594">
    <property type="entry name" value="ThiF_NAD_FAD-bd"/>
</dbReference>
<dbReference type="SUPFAM" id="SSF69572">
    <property type="entry name" value="Activating enzymes of the ubiquitin-like proteins"/>
    <property type="match status" value="1"/>
</dbReference>
<keyword evidence="2" id="KW-0548">Nucleotidyltransferase</keyword>
<dbReference type="GO" id="GO:0008641">
    <property type="term" value="F:ubiquitin-like modifier activating enzyme activity"/>
    <property type="evidence" value="ECO:0007669"/>
    <property type="project" value="InterPro"/>
</dbReference>
<feature type="domain" description="THIF-type NAD/FAD binding fold" evidence="1">
    <location>
        <begin position="19"/>
        <end position="214"/>
    </location>
</feature>
<dbReference type="RefSeq" id="WP_231062515.1">
    <property type="nucleotide sequence ID" value="NZ_JAJNOR010000004.1"/>
</dbReference>
<evidence type="ECO:0000259" key="1">
    <source>
        <dbReference type="Pfam" id="PF00899"/>
    </source>
</evidence>
<gene>
    <name evidence="2" type="primary">thiF</name>
    <name evidence="2" type="ORF">LQE92_08330</name>
</gene>
<comment type="caution">
    <text evidence="2">The sequence shown here is derived from an EMBL/GenBank/DDBJ whole genome shotgun (WGS) entry which is preliminary data.</text>
</comment>
<dbReference type="Proteomes" id="UP001299265">
    <property type="component" value="Unassembled WGS sequence"/>
</dbReference>
<evidence type="ECO:0000313" key="3">
    <source>
        <dbReference type="Proteomes" id="UP001299265"/>
    </source>
</evidence>
<dbReference type="AlphaFoldDB" id="A0AAP2RJM5"/>
<dbReference type="GO" id="GO:0061503">
    <property type="term" value="F:tRNA threonylcarbamoyladenosine dehydratase"/>
    <property type="evidence" value="ECO:0007669"/>
    <property type="project" value="TreeGrafter"/>
</dbReference>
<organism evidence="2 3">
    <name type="scientific">Lientehia hominis</name>
    <dbReference type="NCBI Taxonomy" id="2897778"/>
    <lineage>
        <taxon>Bacteria</taxon>
        <taxon>Bacillati</taxon>
        <taxon>Bacillota</taxon>
        <taxon>Clostridia</taxon>
        <taxon>Lachnospirales</taxon>
        <taxon>Lachnospiraceae</taxon>
        <taxon>Lientehia</taxon>
    </lineage>
</organism>
<dbReference type="Pfam" id="PF00899">
    <property type="entry name" value="ThiF"/>
    <property type="match status" value="1"/>
</dbReference>
<reference evidence="2 3" key="1">
    <citation type="submission" date="2021-11" db="EMBL/GenBank/DDBJ databases">
        <title>Lacrimispora sp. nov. NSJ-141 isolated from human feces.</title>
        <authorList>
            <person name="Abdugheni R."/>
        </authorList>
    </citation>
    <scope>NUCLEOTIDE SEQUENCE [LARGE SCALE GENOMIC DNA]</scope>
    <source>
        <strain evidence="2 3">NSJ-141</strain>
    </source>
</reference>
<dbReference type="EMBL" id="JAJNOR010000004">
    <property type="protein sequence ID" value="MCD2492633.1"/>
    <property type="molecule type" value="Genomic_DNA"/>
</dbReference>
<dbReference type="InterPro" id="IPR035985">
    <property type="entry name" value="Ubiquitin-activating_enz"/>
</dbReference>
<keyword evidence="3" id="KW-1185">Reference proteome</keyword>
<dbReference type="PANTHER" id="PTHR43267:SF3">
    <property type="entry name" value="THIF PROTEIN"/>
    <property type="match status" value="1"/>
</dbReference>